<dbReference type="AlphaFoldDB" id="A0AAE9JL80"/>
<dbReference type="PANTHER" id="PTHR31406:SF6">
    <property type="entry name" value="G-PROTEIN COUPLED RECEPTORS FAMILY 1 PROFILE DOMAIN-CONTAINING PROTEIN"/>
    <property type="match status" value="1"/>
</dbReference>
<accession>A0AAE9JL80</accession>
<dbReference type="Pfam" id="PF04789">
    <property type="entry name" value="DUF621"/>
    <property type="match status" value="2"/>
</dbReference>
<evidence type="ECO:0008006" key="5">
    <source>
        <dbReference type="Google" id="ProtNLM"/>
    </source>
</evidence>
<reference evidence="3 4" key="1">
    <citation type="submission" date="2022-04" db="EMBL/GenBank/DDBJ databases">
        <title>Chromosome-level reference genomes for two strains of Caenorhabditis briggsae: an improved platform for comparative genomics.</title>
        <authorList>
            <person name="Stevens L."/>
            <person name="Andersen E."/>
        </authorList>
    </citation>
    <scope>NUCLEOTIDE SEQUENCE [LARGE SCALE GENOMIC DNA]</scope>
    <source>
        <strain evidence="3">VX34</strain>
        <tissue evidence="3">Whole-organism</tissue>
    </source>
</reference>
<keyword evidence="4" id="KW-1185">Reference proteome</keyword>
<organism evidence="3 4">
    <name type="scientific">Caenorhabditis briggsae</name>
    <dbReference type="NCBI Taxonomy" id="6238"/>
    <lineage>
        <taxon>Eukaryota</taxon>
        <taxon>Metazoa</taxon>
        <taxon>Ecdysozoa</taxon>
        <taxon>Nematoda</taxon>
        <taxon>Chromadorea</taxon>
        <taxon>Rhabditida</taxon>
        <taxon>Rhabditina</taxon>
        <taxon>Rhabditomorpha</taxon>
        <taxon>Rhabditoidea</taxon>
        <taxon>Rhabditidae</taxon>
        <taxon>Peloderinae</taxon>
        <taxon>Caenorhabditis</taxon>
    </lineage>
</organism>
<evidence type="ECO:0000256" key="2">
    <source>
        <dbReference type="SAM" id="SignalP"/>
    </source>
</evidence>
<dbReference type="Proteomes" id="UP000829354">
    <property type="component" value="Chromosome V"/>
</dbReference>
<dbReference type="SUPFAM" id="SSF81321">
    <property type="entry name" value="Family A G protein-coupled receptor-like"/>
    <property type="match status" value="1"/>
</dbReference>
<keyword evidence="1" id="KW-0812">Transmembrane</keyword>
<feature type="transmembrane region" description="Helical" evidence="1">
    <location>
        <begin position="77"/>
        <end position="96"/>
    </location>
</feature>
<feature type="transmembrane region" description="Helical" evidence="1">
    <location>
        <begin position="116"/>
        <end position="139"/>
    </location>
</feature>
<evidence type="ECO:0000256" key="1">
    <source>
        <dbReference type="SAM" id="Phobius"/>
    </source>
</evidence>
<proteinExistence type="predicted"/>
<keyword evidence="1" id="KW-1133">Transmembrane helix</keyword>
<dbReference type="EMBL" id="CP092624">
    <property type="protein sequence ID" value="UMM35703.1"/>
    <property type="molecule type" value="Genomic_DNA"/>
</dbReference>
<feature type="signal peptide" evidence="2">
    <location>
        <begin position="1"/>
        <end position="19"/>
    </location>
</feature>
<dbReference type="PANTHER" id="PTHR31406">
    <property type="entry name" value="PROTEIN CBG06702-RELATED"/>
    <property type="match status" value="1"/>
</dbReference>
<sequence>MFLVLCLFLTSMKPNYVASDNSPIFELDSEVPPEEKDALYYIIISAFVIFTVLSTLLAGTFLVCSIIFWGNFRTMRFFWFLTQLTFSVFILSSLNLVVNVPTTLFSLLTKEFTQTVLYFVMSYIIDFCHYTILISNLVIAIQRFFVFFFRHLTYKVFDSLVIFAWLLSVWLVSGAITVIMAANNCRYNYKKTDEHYVLNCQPIKSPVDIPPPKWIRMTSSTVFLFCQTLTFNTSTAFLIKRVINTIEIFAGTATPCFFFFTSKEIRKLLSTKISAVSSQGNSNAVVKKPTIIEINN</sequence>
<dbReference type="Gene3D" id="1.20.1070.10">
    <property type="entry name" value="Rhodopsin 7-helix transmembrane proteins"/>
    <property type="match status" value="1"/>
</dbReference>
<evidence type="ECO:0000313" key="4">
    <source>
        <dbReference type="Proteomes" id="UP000829354"/>
    </source>
</evidence>
<gene>
    <name evidence="3" type="ORF">L5515_008203</name>
</gene>
<dbReference type="InterPro" id="IPR006874">
    <property type="entry name" value="DUF621"/>
</dbReference>
<feature type="transmembrane region" description="Helical" evidence="1">
    <location>
        <begin position="160"/>
        <end position="182"/>
    </location>
</feature>
<name>A0AAE9JL80_CAEBR</name>
<feature type="transmembrane region" description="Helical" evidence="1">
    <location>
        <begin position="38"/>
        <end position="70"/>
    </location>
</feature>
<evidence type="ECO:0000313" key="3">
    <source>
        <dbReference type="EMBL" id="UMM35703.1"/>
    </source>
</evidence>
<keyword evidence="2" id="KW-0732">Signal</keyword>
<feature type="chain" id="PRO_5042205868" description="G-protein coupled receptors family 1 profile domain-containing protein" evidence="2">
    <location>
        <begin position="20"/>
        <end position="296"/>
    </location>
</feature>
<protein>
    <recommendedName>
        <fullName evidence="5">G-protein coupled receptors family 1 profile domain-containing protein</fullName>
    </recommendedName>
</protein>
<keyword evidence="1" id="KW-0472">Membrane</keyword>